<gene>
    <name evidence="2" type="ORF">AVDCRST_MAG58-2935</name>
</gene>
<accession>A0A6J4RB81</accession>
<sequence length="142" mass="15602">ELSVRSRSARYLRRGQVVYPRRGFGESGGLASGSWSGGAPASRAGHPVHGASERATVLAPGIRRGDTASPPAVLGHGDHHRRVRYGRSDLLRNPKHRARPGRLRRLLPGAGPVPRHAPHHRRPEDDFPSLRRVWRRGPQGPL</sequence>
<proteinExistence type="predicted"/>
<feature type="compositionally biased region" description="Low complexity" evidence="1">
    <location>
        <begin position="32"/>
        <end position="45"/>
    </location>
</feature>
<evidence type="ECO:0000313" key="2">
    <source>
        <dbReference type="EMBL" id="CAA9462739.1"/>
    </source>
</evidence>
<evidence type="ECO:0000256" key="1">
    <source>
        <dbReference type="SAM" id="MobiDB-lite"/>
    </source>
</evidence>
<feature type="region of interest" description="Disordered" evidence="1">
    <location>
        <begin position="21"/>
        <end position="142"/>
    </location>
</feature>
<feature type="compositionally biased region" description="Basic residues" evidence="1">
    <location>
        <begin position="93"/>
        <end position="105"/>
    </location>
</feature>
<dbReference type="EMBL" id="CADCVF010000059">
    <property type="protein sequence ID" value="CAA9462739.1"/>
    <property type="molecule type" value="Genomic_DNA"/>
</dbReference>
<feature type="non-terminal residue" evidence="2">
    <location>
        <position position="1"/>
    </location>
</feature>
<dbReference type="AlphaFoldDB" id="A0A6J4RB81"/>
<feature type="non-terminal residue" evidence="2">
    <location>
        <position position="142"/>
    </location>
</feature>
<organism evidence="2">
    <name type="scientific">uncultured Rubrobacteraceae bacterium</name>
    <dbReference type="NCBI Taxonomy" id="349277"/>
    <lineage>
        <taxon>Bacteria</taxon>
        <taxon>Bacillati</taxon>
        <taxon>Actinomycetota</taxon>
        <taxon>Rubrobacteria</taxon>
        <taxon>Rubrobacterales</taxon>
        <taxon>Rubrobacteraceae</taxon>
        <taxon>environmental samples</taxon>
    </lineage>
</organism>
<protein>
    <submittedName>
        <fullName evidence="2">Uncharacterized protein</fullName>
    </submittedName>
</protein>
<reference evidence="2" key="1">
    <citation type="submission" date="2020-02" db="EMBL/GenBank/DDBJ databases">
        <authorList>
            <person name="Meier V. D."/>
        </authorList>
    </citation>
    <scope>NUCLEOTIDE SEQUENCE</scope>
    <source>
        <strain evidence="2">AVDCRST_MAG58</strain>
    </source>
</reference>
<name>A0A6J4RB81_9ACTN</name>